<organism evidence="1">
    <name type="scientific">Desulfitobacterium hafniense</name>
    <name type="common">Desulfitobacterium frappieri</name>
    <dbReference type="NCBI Taxonomy" id="49338"/>
    <lineage>
        <taxon>Bacteria</taxon>
        <taxon>Bacillati</taxon>
        <taxon>Bacillota</taxon>
        <taxon>Clostridia</taxon>
        <taxon>Eubacteriales</taxon>
        <taxon>Desulfitobacteriaceae</taxon>
        <taxon>Desulfitobacterium</taxon>
    </lineage>
</organism>
<dbReference type="PATRIC" id="fig|49338.4.peg.5824"/>
<accession>A0A098AUA8</accession>
<evidence type="ECO:0000313" key="1">
    <source>
        <dbReference type="EMBL" id="CDV96410.1"/>
    </source>
</evidence>
<dbReference type="EMBL" id="LK996039">
    <property type="protein sequence ID" value="CDV96410.1"/>
    <property type="molecule type" value="Genomic_DNA"/>
</dbReference>
<protein>
    <submittedName>
        <fullName evidence="1">Uncharacterized protein</fullName>
    </submittedName>
</protein>
<gene>
    <name evidence="1" type="ORF">DPCES_5412</name>
</gene>
<sequence>MTDYKRMYFQLAAKVADAMDILLKAQQEGEKEFMDGESLSEGKVMVIPEERGECD</sequence>
<dbReference type="AlphaFoldDB" id="A0A098AUA8"/>
<dbReference type="RefSeq" id="WP_015944948.1">
    <property type="nucleotide sequence ID" value="NZ_JAYFNZ010000009.1"/>
</dbReference>
<reference evidence="1" key="1">
    <citation type="submission" date="2014-07" db="EMBL/GenBank/DDBJ databases">
        <authorList>
            <person name="Hornung V.Bastian."/>
        </authorList>
    </citation>
    <scope>NUCLEOTIDE SEQUENCE</scope>
    <source>
        <strain evidence="1">PCE-S</strain>
    </source>
</reference>
<name>A0A098AUA8_DESHA</name>
<proteinExistence type="predicted"/>